<evidence type="ECO:0000259" key="2">
    <source>
        <dbReference type="Pfam" id="PF23500"/>
    </source>
</evidence>
<feature type="domain" description="DUF7133" evidence="2">
    <location>
        <begin position="69"/>
        <end position="229"/>
    </location>
</feature>
<evidence type="ECO:0000313" key="4">
    <source>
        <dbReference type="Proteomes" id="UP000253426"/>
    </source>
</evidence>
<protein>
    <submittedName>
        <fullName evidence="3">Glucose/arabinose dehydrogenase</fullName>
    </submittedName>
</protein>
<dbReference type="AlphaFoldDB" id="A0A366HRE0"/>
<accession>A0A366HRE0</accession>
<dbReference type="InterPro" id="IPR055557">
    <property type="entry name" value="DUF7133"/>
</dbReference>
<reference evidence="3 4" key="1">
    <citation type="submission" date="2018-06" db="EMBL/GenBank/DDBJ databases">
        <title>Genomic Encyclopedia of Type Strains, Phase IV (KMG-IV): sequencing the most valuable type-strain genomes for metagenomic binning, comparative biology and taxonomic classification.</title>
        <authorList>
            <person name="Goeker M."/>
        </authorList>
    </citation>
    <scope>NUCLEOTIDE SEQUENCE [LARGE SCALE GENOMIC DNA]</scope>
    <source>
        <strain evidence="3 4">DSM 25532</strain>
    </source>
</reference>
<keyword evidence="4" id="KW-1185">Reference proteome</keyword>
<evidence type="ECO:0000256" key="1">
    <source>
        <dbReference type="SAM" id="SignalP"/>
    </source>
</evidence>
<dbReference type="PANTHER" id="PTHR33546:SF1">
    <property type="entry name" value="LARGE, MULTIFUNCTIONAL SECRETED PROTEIN"/>
    <property type="match status" value="1"/>
</dbReference>
<dbReference type="Gene3D" id="2.120.10.30">
    <property type="entry name" value="TolB, C-terminal domain"/>
    <property type="match status" value="1"/>
</dbReference>
<dbReference type="InterPro" id="IPR011042">
    <property type="entry name" value="6-blade_b-propeller_TolB-like"/>
</dbReference>
<dbReference type="SUPFAM" id="SSF50952">
    <property type="entry name" value="Soluble quinoprotein glucose dehydrogenase"/>
    <property type="match status" value="1"/>
</dbReference>
<dbReference type="InterPro" id="IPR011041">
    <property type="entry name" value="Quinoprot_gluc/sorb_DH_b-prop"/>
</dbReference>
<sequence length="505" mass="54782">MRASLATTLFALVTAGITHAASPSAPLPVMKDNPFYTVTPYVLPDGIKLEASGLAVLPDGRLAVSVRKGEIWILEHPEADPTNGKAVGYKLFASGLHEPLGLLWHEGALITVQRTEVTRLRDTDNDGVADEYVTLAKGWGVSGNYHEYAYGPVPDKEGNLWLTLNASMGKEVQMAGFRETDKPWRGWGMIVTPEGKLEPMCAGLRSPCGIGANAEGDVFCTDQQGNWWSTNPLVHLRKGVFFGHADSVPDMERPTSPVKPVGKLPQEITIPEAMKVVPGYVPPAVWFPYVKAGQSPTGLVCDLSGGKFGPFQKQLFVGEFVLSGVNRVFLEKVDGEYQGAVFRFVDGLQSAALSLAFLPDGSLLVGESNRGWNSQGTRSFGLERIKWNGKTPFEVEKMEALPDGFLLTFTDAVDAKTAADVKSYEMTSYTYLYHQKYGGDEVESAPVKIATATVGENSRTVRLTCEGLRAGFVHELHLPGVKSAAGSALVRPEAYYTLNRIPKGK</sequence>
<organism evidence="3 4">
    <name type="scientific">Roseimicrobium gellanilyticum</name>
    <dbReference type="NCBI Taxonomy" id="748857"/>
    <lineage>
        <taxon>Bacteria</taxon>
        <taxon>Pseudomonadati</taxon>
        <taxon>Verrucomicrobiota</taxon>
        <taxon>Verrucomicrobiia</taxon>
        <taxon>Verrucomicrobiales</taxon>
        <taxon>Verrucomicrobiaceae</taxon>
        <taxon>Roseimicrobium</taxon>
    </lineage>
</organism>
<dbReference type="EMBL" id="QNRR01000002">
    <property type="protein sequence ID" value="RBP45809.1"/>
    <property type="molecule type" value="Genomic_DNA"/>
</dbReference>
<name>A0A366HRE0_9BACT</name>
<dbReference type="RefSeq" id="WP_113957380.1">
    <property type="nucleotide sequence ID" value="NZ_QNRR01000002.1"/>
</dbReference>
<feature type="chain" id="PRO_5016933921" evidence="1">
    <location>
        <begin position="21"/>
        <end position="505"/>
    </location>
</feature>
<evidence type="ECO:0000313" key="3">
    <source>
        <dbReference type="EMBL" id="RBP45809.1"/>
    </source>
</evidence>
<gene>
    <name evidence="3" type="ORF">DES53_102191</name>
</gene>
<dbReference type="PANTHER" id="PTHR33546">
    <property type="entry name" value="LARGE, MULTIFUNCTIONAL SECRETED PROTEIN-RELATED"/>
    <property type="match status" value="1"/>
</dbReference>
<dbReference type="Pfam" id="PF23500">
    <property type="entry name" value="DUF7133"/>
    <property type="match status" value="1"/>
</dbReference>
<dbReference type="Proteomes" id="UP000253426">
    <property type="component" value="Unassembled WGS sequence"/>
</dbReference>
<keyword evidence="1" id="KW-0732">Signal</keyword>
<feature type="signal peptide" evidence="1">
    <location>
        <begin position="1"/>
        <end position="20"/>
    </location>
</feature>
<proteinExistence type="predicted"/>
<dbReference type="OrthoDB" id="178312at2"/>
<comment type="caution">
    <text evidence="3">The sequence shown here is derived from an EMBL/GenBank/DDBJ whole genome shotgun (WGS) entry which is preliminary data.</text>
</comment>